<feature type="chain" id="PRO_5020635963" description="Outer membrane beta-barrel porin/alpha-amylase" evidence="1">
    <location>
        <begin position="23"/>
        <end position="261"/>
    </location>
</feature>
<keyword evidence="1" id="KW-0732">Signal</keyword>
<keyword evidence="3" id="KW-1185">Reference proteome</keyword>
<dbReference type="AlphaFoldDB" id="A0A4R1NJV3"/>
<dbReference type="RefSeq" id="WP_132858678.1">
    <property type="nucleotide sequence ID" value="NZ_SMGR01000001.1"/>
</dbReference>
<comment type="caution">
    <text evidence="2">The sequence shown here is derived from an EMBL/GenBank/DDBJ whole genome shotgun (WGS) entry which is preliminary data.</text>
</comment>
<dbReference type="EMBL" id="SMGR01000001">
    <property type="protein sequence ID" value="TCL08567.1"/>
    <property type="molecule type" value="Genomic_DNA"/>
</dbReference>
<evidence type="ECO:0000313" key="2">
    <source>
        <dbReference type="EMBL" id="TCL08567.1"/>
    </source>
</evidence>
<evidence type="ECO:0000256" key="1">
    <source>
        <dbReference type="SAM" id="SignalP"/>
    </source>
</evidence>
<evidence type="ECO:0000313" key="3">
    <source>
        <dbReference type="Proteomes" id="UP000295673"/>
    </source>
</evidence>
<evidence type="ECO:0008006" key="4">
    <source>
        <dbReference type="Google" id="ProtNLM"/>
    </source>
</evidence>
<gene>
    <name evidence="2" type="ORF">BXY66_0604</name>
</gene>
<dbReference type="OrthoDB" id="9809066at2"/>
<dbReference type="Proteomes" id="UP000295673">
    <property type="component" value="Unassembled WGS sequence"/>
</dbReference>
<protein>
    <recommendedName>
        <fullName evidence="4">Outer membrane beta-barrel porin/alpha-amylase</fullName>
    </recommendedName>
</protein>
<name>A0A4R1NJV3_9RHOB</name>
<reference evidence="2 3" key="1">
    <citation type="submission" date="2019-03" db="EMBL/GenBank/DDBJ databases">
        <title>Genomic Encyclopedia of Archaeal and Bacterial Type Strains, Phase II (KMG-II): from individual species to whole genera.</title>
        <authorList>
            <person name="Goeker M."/>
        </authorList>
    </citation>
    <scope>NUCLEOTIDE SEQUENCE [LARGE SCALE GENOMIC DNA]</scope>
    <source>
        <strain evidence="2 3">DSM 26433</strain>
    </source>
</reference>
<organism evidence="2 3">
    <name type="scientific">Shimia isoporae</name>
    <dbReference type="NCBI Taxonomy" id="647720"/>
    <lineage>
        <taxon>Bacteria</taxon>
        <taxon>Pseudomonadati</taxon>
        <taxon>Pseudomonadota</taxon>
        <taxon>Alphaproteobacteria</taxon>
        <taxon>Rhodobacterales</taxon>
        <taxon>Roseobacteraceae</taxon>
    </lineage>
</organism>
<sequence>MFRKFALSVAVSCAVISAPAFAQGDDYCDEACQVARKAQDPLAPITAILTDNTISYDASGAARKEFQLQPVHTFEGENANFILRGIIPTVGVKDPVSGKTSYGLGDTMIQAFYVPNSYNGGFKMGYGLQASLPTAQSSKYSTLGKGAGVGVVGFGFNGNFSYGGIAGHMWGENATVSTLQPILFYNMPNVLGGTYVGYSNTWIYNWDADQWTIPLGAVVGKTFVTKGGNAIDFNIGAYRNVASGAANDEWQLKFGVSFFPG</sequence>
<feature type="signal peptide" evidence="1">
    <location>
        <begin position="1"/>
        <end position="22"/>
    </location>
</feature>
<accession>A0A4R1NJV3</accession>
<proteinExistence type="predicted"/>